<evidence type="ECO:0008006" key="4">
    <source>
        <dbReference type="Google" id="ProtNLM"/>
    </source>
</evidence>
<reference evidence="3" key="1">
    <citation type="submission" date="2016-11" db="EMBL/GenBank/DDBJ databases">
        <authorList>
            <person name="Varghese N."/>
            <person name="Submissions S."/>
        </authorList>
    </citation>
    <scope>NUCLEOTIDE SEQUENCE [LARGE SCALE GENOMIC DNA]</scope>
    <source>
        <strain evidence="3">DSM 26898</strain>
    </source>
</reference>
<evidence type="ECO:0000313" key="2">
    <source>
        <dbReference type="EMBL" id="SHE66637.1"/>
    </source>
</evidence>
<keyword evidence="3" id="KW-1185">Reference proteome</keyword>
<dbReference type="AlphaFoldDB" id="A0A1M4VCL7"/>
<dbReference type="OrthoDB" id="9773381at2"/>
<feature type="chain" id="PRO_5009907884" description="DUF4835 domain-containing protein" evidence="1">
    <location>
        <begin position="20"/>
        <end position="302"/>
    </location>
</feature>
<dbReference type="InterPro" id="IPR032274">
    <property type="entry name" value="DUF4835"/>
</dbReference>
<organism evidence="2 3">
    <name type="scientific">Chryseobacterium takakiae</name>
    <dbReference type="NCBI Taxonomy" id="1302685"/>
    <lineage>
        <taxon>Bacteria</taxon>
        <taxon>Pseudomonadati</taxon>
        <taxon>Bacteroidota</taxon>
        <taxon>Flavobacteriia</taxon>
        <taxon>Flavobacteriales</taxon>
        <taxon>Weeksellaceae</taxon>
        <taxon>Chryseobacterium group</taxon>
        <taxon>Chryseobacterium</taxon>
    </lineage>
</organism>
<dbReference type="Proteomes" id="UP000184236">
    <property type="component" value="Unassembled WGS sequence"/>
</dbReference>
<accession>A0A1M4VCL7</accession>
<dbReference type="EMBL" id="FQVO01000003">
    <property type="protein sequence ID" value="SHE66637.1"/>
    <property type="molecule type" value="Genomic_DNA"/>
</dbReference>
<dbReference type="RefSeq" id="WP_072883748.1">
    <property type="nucleotide sequence ID" value="NZ_FQVO01000003.1"/>
</dbReference>
<keyword evidence="1" id="KW-0732">Signal</keyword>
<feature type="signal peptide" evidence="1">
    <location>
        <begin position="1"/>
        <end position="19"/>
    </location>
</feature>
<sequence length="302" mass="34998">MKKFLSIFLILFLFSQSFSQELLATVQVNAQQLGGSNQSAYKALEKSLRDFINNTSWTGKRLQNFEKIKSNFAIVISERDGNRFRGSIVVQAVRPVYNTTYESPLLNLQDQRFSFDYVENENLIFNERQFSGKNLIDVISFYVYVILGVDADSFQSMAGTQWFQKAQQIAQNGESQNTYDGWKQINEPRSRSILIKEIMSPNWSQLRATIYSYHRAGLDNLFNQDQTAAKKVIFDALMQLRQYENSFQQAYFFNLFMDTKADEIFNIFNSGNNGGIVLADLKNELIILSPKSTESRWNKWKQ</sequence>
<proteinExistence type="predicted"/>
<gene>
    <name evidence="2" type="ORF">SAMN05444408_10341</name>
</gene>
<dbReference type="STRING" id="1302685.SAMN05444408_10341"/>
<evidence type="ECO:0000313" key="3">
    <source>
        <dbReference type="Proteomes" id="UP000184236"/>
    </source>
</evidence>
<name>A0A1M4VCL7_9FLAO</name>
<protein>
    <recommendedName>
        <fullName evidence="4">DUF4835 domain-containing protein</fullName>
    </recommendedName>
</protein>
<dbReference type="Pfam" id="PF16119">
    <property type="entry name" value="DUF4835"/>
    <property type="match status" value="1"/>
</dbReference>
<evidence type="ECO:0000256" key="1">
    <source>
        <dbReference type="SAM" id="SignalP"/>
    </source>
</evidence>